<gene>
    <name evidence="2" type="ORF">COY32_01495</name>
</gene>
<proteinExistence type="predicted"/>
<evidence type="ECO:0000313" key="2">
    <source>
        <dbReference type="EMBL" id="PIZ47564.1"/>
    </source>
</evidence>
<protein>
    <recommendedName>
        <fullName evidence="1">PD-(D/E)XK endonuclease-like domain-containing protein</fullName>
    </recommendedName>
</protein>
<dbReference type="EMBL" id="PFNL01000038">
    <property type="protein sequence ID" value="PIZ47564.1"/>
    <property type="molecule type" value="Genomic_DNA"/>
</dbReference>
<dbReference type="SUPFAM" id="SSF52980">
    <property type="entry name" value="Restriction endonuclease-like"/>
    <property type="match status" value="1"/>
</dbReference>
<evidence type="ECO:0000259" key="1">
    <source>
        <dbReference type="Pfam" id="PF12705"/>
    </source>
</evidence>
<name>A0A2M7TLQ2_UNCKA</name>
<comment type="caution">
    <text evidence="2">The sequence shown here is derived from an EMBL/GenBank/DDBJ whole genome shotgun (WGS) entry which is preliminary data.</text>
</comment>
<dbReference type="Pfam" id="PF12705">
    <property type="entry name" value="PDDEXK_1"/>
    <property type="match status" value="1"/>
</dbReference>
<evidence type="ECO:0000313" key="3">
    <source>
        <dbReference type="Proteomes" id="UP000228920"/>
    </source>
</evidence>
<dbReference type="InterPro" id="IPR011604">
    <property type="entry name" value="PDDEXK-like_dom_sf"/>
</dbReference>
<organism evidence="2 3">
    <name type="scientific">candidate division WWE3 bacterium CG_4_10_14_0_2_um_filter_41_14</name>
    <dbReference type="NCBI Taxonomy" id="1975072"/>
    <lineage>
        <taxon>Bacteria</taxon>
        <taxon>Katanobacteria</taxon>
    </lineage>
</organism>
<dbReference type="Gene3D" id="3.90.320.10">
    <property type="match status" value="1"/>
</dbReference>
<dbReference type="InterPro" id="IPR038726">
    <property type="entry name" value="PDDEXK_AddAB-type"/>
</dbReference>
<reference evidence="3" key="1">
    <citation type="submission" date="2017-09" db="EMBL/GenBank/DDBJ databases">
        <title>Depth-based differentiation of microbial function through sediment-hosted aquifers and enrichment of novel symbionts in the deep terrestrial subsurface.</title>
        <authorList>
            <person name="Probst A.J."/>
            <person name="Ladd B."/>
            <person name="Jarett J.K."/>
            <person name="Geller-Mcgrath D.E."/>
            <person name="Sieber C.M.K."/>
            <person name="Emerson J.B."/>
            <person name="Anantharaman K."/>
            <person name="Thomas B.C."/>
            <person name="Malmstrom R."/>
            <person name="Stieglmeier M."/>
            <person name="Klingl A."/>
            <person name="Woyke T."/>
            <person name="Ryan C.M."/>
            <person name="Banfield J.F."/>
        </authorList>
    </citation>
    <scope>NUCLEOTIDE SEQUENCE [LARGE SCALE GENOMIC DNA]</scope>
</reference>
<accession>A0A2M7TLQ2</accession>
<dbReference type="AlphaFoldDB" id="A0A2M7TLQ2"/>
<feature type="domain" description="PD-(D/E)XK endonuclease-like" evidence="1">
    <location>
        <begin position="250"/>
        <end position="307"/>
    </location>
</feature>
<sequence>MSDTQHCPYCKGTQVTKKGTRQKKHETVQLYFCNHCNKKFTLGITKGKTYPLKVIFDTLTQYNRLNTLEESSQKVGEKYGLEISVKTVSNWIKEYSEYTTIARMRDFINKKYSSREAIEETRLFHGQIYDFKYHRAKMDCVLDEEYRHSKFKTLQEFLELVIAECPHQIFKETHMRASDCKGLFNLDQVKITHKENAAVKTTRLVMQAVDNNKLRHETLQEFMLVNDSVTVATEVPVLLDYEDMAHYKDRLGFMVPVELADGEVLTGHIDIVQIRNGSIHILDYKPSAKKEKPVDQLIIYALALSRLTGIRLYHFKCGWFDEEDYFEFYPLHVVYKKKKKAKKAKNSKLEINERVDESSDT</sequence>
<dbReference type="InterPro" id="IPR011335">
    <property type="entry name" value="Restrct_endonuc-II-like"/>
</dbReference>
<dbReference type="Proteomes" id="UP000228920">
    <property type="component" value="Unassembled WGS sequence"/>
</dbReference>